<name>A0AAN5D1C3_9BILA</name>
<dbReference type="CDD" id="cd00812">
    <property type="entry name" value="LeuRS_core"/>
    <property type="match status" value="1"/>
</dbReference>
<evidence type="ECO:0000256" key="6">
    <source>
        <dbReference type="ARBA" id="ARBA00022917"/>
    </source>
</evidence>
<dbReference type="PANTHER" id="PTHR43740:SF2">
    <property type="entry name" value="LEUCINE--TRNA LIGASE, MITOCHONDRIAL"/>
    <property type="match status" value="1"/>
</dbReference>
<proteinExistence type="inferred from homology"/>
<dbReference type="Gene3D" id="3.40.50.620">
    <property type="entry name" value="HUPs"/>
    <property type="match status" value="2"/>
</dbReference>
<dbReference type="GO" id="GO:0004823">
    <property type="term" value="F:leucine-tRNA ligase activity"/>
    <property type="evidence" value="ECO:0007669"/>
    <property type="project" value="UniProtKB-EC"/>
</dbReference>
<reference evidence="16" key="1">
    <citation type="submission" date="2022-10" db="EMBL/GenBank/DDBJ databases">
        <title>Genome assembly of Pristionchus species.</title>
        <authorList>
            <person name="Yoshida K."/>
            <person name="Sommer R.J."/>
        </authorList>
    </citation>
    <scope>NUCLEOTIDE SEQUENCE [LARGE SCALE GENOMIC DNA]</scope>
    <source>
        <strain evidence="16">RS5460</strain>
    </source>
</reference>
<evidence type="ECO:0000256" key="5">
    <source>
        <dbReference type="ARBA" id="ARBA00022840"/>
    </source>
</evidence>
<keyword evidence="5 10" id="KW-0067">ATP-binding</keyword>
<evidence type="ECO:0000256" key="11">
    <source>
        <dbReference type="SAM" id="MobiDB-lite"/>
    </source>
</evidence>
<evidence type="ECO:0000256" key="7">
    <source>
        <dbReference type="ARBA" id="ARBA00023146"/>
    </source>
</evidence>
<dbReference type="Gene3D" id="1.10.730.10">
    <property type="entry name" value="Isoleucyl-tRNA Synthetase, Domain 1"/>
    <property type="match status" value="1"/>
</dbReference>
<dbReference type="PRINTS" id="PR00985">
    <property type="entry name" value="TRNASYNTHLEU"/>
</dbReference>
<dbReference type="InterPro" id="IPR002302">
    <property type="entry name" value="Leu-tRNA-ligase"/>
</dbReference>
<dbReference type="FunFam" id="3.40.50.620:FF:000003">
    <property type="entry name" value="Leucine--tRNA ligase"/>
    <property type="match status" value="1"/>
</dbReference>
<feature type="domain" description="Methionyl/Leucyl tRNA synthetase" evidence="14">
    <location>
        <begin position="73"/>
        <end position="209"/>
    </location>
</feature>
<evidence type="ECO:0000256" key="9">
    <source>
        <dbReference type="ARBA" id="ARBA00047469"/>
    </source>
</evidence>
<organism evidence="15 16">
    <name type="scientific">Pristionchus mayeri</name>
    <dbReference type="NCBI Taxonomy" id="1317129"/>
    <lineage>
        <taxon>Eukaryota</taxon>
        <taxon>Metazoa</taxon>
        <taxon>Ecdysozoa</taxon>
        <taxon>Nematoda</taxon>
        <taxon>Chromadorea</taxon>
        <taxon>Rhabditida</taxon>
        <taxon>Rhabditina</taxon>
        <taxon>Diplogasteromorpha</taxon>
        <taxon>Diplogasteroidea</taxon>
        <taxon>Neodiplogasteridae</taxon>
        <taxon>Pristionchus</taxon>
    </lineage>
</organism>
<gene>
    <name evidence="15" type="ORF">PMAYCL1PPCAC_24470</name>
</gene>
<keyword evidence="6 10" id="KW-0648">Protein biosynthesis</keyword>
<dbReference type="EMBL" id="BTRK01000005">
    <property type="protein sequence ID" value="GMR54275.1"/>
    <property type="molecule type" value="Genomic_DNA"/>
</dbReference>
<dbReference type="GO" id="GO:0032543">
    <property type="term" value="P:mitochondrial translation"/>
    <property type="evidence" value="ECO:0007669"/>
    <property type="project" value="TreeGrafter"/>
</dbReference>
<dbReference type="SUPFAM" id="SSF52374">
    <property type="entry name" value="Nucleotidylyl transferase"/>
    <property type="match status" value="1"/>
</dbReference>
<dbReference type="InterPro" id="IPR009080">
    <property type="entry name" value="tRNAsynth_Ia_anticodon-bd"/>
</dbReference>
<evidence type="ECO:0000256" key="10">
    <source>
        <dbReference type="RuleBase" id="RU363035"/>
    </source>
</evidence>
<dbReference type="InterPro" id="IPR002300">
    <property type="entry name" value="aa-tRNA-synth_Ia"/>
</dbReference>
<keyword evidence="16" id="KW-1185">Reference proteome</keyword>
<evidence type="ECO:0000256" key="4">
    <source>
        <dbReference type="ARBA" id="ARBA00022741"/>
    </source>
</evidence>
<dbReference type="InterPro" id="IPR013155">
    <property type="entry name" value="M/V/L/I-tRNA-synth_anticd-bd"/>
</dbReference>
<keyword evidence="7 10" id="KW-0030">Aminoacyl-tRNA synthetase</keyword>
<evidence type="ECO:0000256" key="3">
    <source>
        <dbReference type="ARBA" id="ARBA00022598"/>
    </source>
</evidence>
<dbReference type="GO" id="GO:0005524">
    <property type="term" value="F:ATP binding"/>
    <property type="evidence" value="ECO:0007669"/>
    <property type="project" value="UniProtKB-KW"/>
</dbReference>
<feature type="region of interest" description="Disordered" evidence="11">
    <location>
        <begin position="48"/>
        <end position="68"/>
    </location>
</feature>
<feature type="non-terminal residue" evidence="15">
    <location>
        <position position="849"/>
    </location>
</feature>
<evidence type="ECO:0000313" key="16">
    <source>
        <dbReference type="Proteomes" id="UP001328107"/>
    </source>
</evidence>
<keyword evidence="3 10" id="KW-0436">Ligase</keyword>
<evidence type="ECO:0000259" key="13">
    <source>
        <dbReference type="Pfam" id="PF08264"/>
    </source>
</evidence>
<dbReference type="AlphaFoldDB" id="A0AAN5D1C3"/>
<dbReference type="InterPro" id="IPR015413">
    <property type="entry name" value="Methionyl/Leucyl_tRNA_Synth"/>
</dbReference>
<dbReference type="PROSITE" id="PS00178">
    <property type="entry name" value="AA_TRNA_LIGASE_I"/>
    <property type="match status" value="1"/>
</dbReference>
<evidence type="ECO:0000259" key="14">
    <source>
        <dbReference type="Pfam" id="PF09334"/>
    </source>
</evidence>
<dbReference type="PANTHER" id="PTHR43740">
    <property type="entry name" value="LEUCYL-TRNA SYNTHETASE"/>
    <property type="match status" value="1"/>
</dbReference>
<dbReference type="FunFam" id="3.40.50.620:FF:000478">
    <property type="entry name" value="Leucyl Amino-acyl tRNA Synthetase"/>
    <property type="match status" value="1"/>
</dbReference>
<dbReference type="SUPFAM" id="SSF47323">
    <property type="entry name" value="Anticodon-binding domain of a subclass of class I aminoacyl-tRNA synthetases"/>
    <property type="match status" value="1"/>
</dbReference>
<dbReference type="Proteomes" id="UP001328107">
    <property type="component" value="Unassembled WGS sequence"/>
</dbReference>
<dbReference type="Pfam" id="PF00133">
    <property type="entry name" value="tRNA-synt_1"/>
    <property type="match status" value="1"/>
</dbReference>
<evidence type="ECO:0000256" key="1">
    <source>
        <dbReference type="ARBA" id="ARBA00005594"/>
    </source>
</evidence>
<evidence type="ECO:0000256" key="2">
    <source>
        <dbReference type="ARBA" id="ARBA00013164"/>
    </source>
</evidence>
<dbReference type="InterPro" id="IPR014729">
    <property type="entry name" value="Rossmann-like_a/b/a_fold"/>
</dbReference>
<accession>A0AAN5D1C3</accession>
<feature type="domain" description="Aminoacyl-tRNA synthetase class Ia" evidence="12">
    <location>
        <begin position="421"/>
        <end position="562"/>
    </location>
</feature>
<comment type="similarity">
    <text evidence="1 10">Belongs to the class-I aminoacyl-tRNA synthetase family.</text>
</comment>
<dbReference type="EC" id="6.1.1.4" evidence="2"/>
<dbReference type="Pfam" id="PF08264">
    <property type="entry name" value="Anticodon_1"/>
    <property type="match status" value="1"/>
</dbReference>
<evidence type="ECO:0000256" key="8">
    <source>
        <dbReference type="ARBA" id="ARBA00030520"/>
    </source>
</evidence>
<keyword evidence="4 10" id="KW-0547">Nucleotide-binding</keyword>
<dbReference type="InterPro" id="IPR001412">
    <property type="entry name" value="aa-tRNA-synth_I_CS"/>
</dbReference>
<dbReference type="GO" id="GO:0005739">
    <property type="term" value="C:mitochondrion"/>
    <property type="evidence" value="ECO:0007669"/>
    <property type="project" value="TreeGrafter"/>
</dbReference>
<feature type="domain" description="Methionyl/Valyl/Leucyl/Isoleucyl-tRNA synthetase anticodon-binding" evidence="13">
    <location>
        <begin position="696"/>
        <end position="796"/>
    </location>
</feature>
<comment type="catalytic activity">
    <reaction evidence="9">
        <text>tRNA(Leu) + L-leucine + ATP = L-leucyl-tRNA(Leu) + AMP + diphosphate</text>
        <dbReference type="Rhea" id="RHEA:11688"/>
        <dbReference type="Rhea" id="RHEA-COMP:9613"/>
        <dbReference type="Rhea" id="RHEA-COMP:9622"/>
        <dbReference type="ChEBI" id="CHEBI:30616"/>
        <dbReference type="ChEBI" id="CHEBI:33019"/>
        <dbReference type="ChEBI" id="CHEBI:57427"/>
        <dbReference type="ChEBI" id="CHEBI:78442"/>
        <dbReference type="ChEBI" id="CHEBI:78494"/>
        <dbReference type="ChEBI" id="CHEBI:456215"/>
        <dbReference type="EC" id="6.1.1.4"/>
    </reaction>
</comment>
<dbReference type="Pfam" id="PF09334">
    <property type="entry name" value="tRNA-synt_1g"/>
    <property type="match status" value="1"/>
</dbReference>
<comment type="caution">
    <text evidence="15">The sequence shown here is derived from an EMBL/GenBank/DDBJ whole genome shotgun (WGS) entry which is preliminary data.</text>
</comment>
<sequence length="849" mass="94992">RMPRLARPPMVARLLQQSRRGTSSAARPPALQWPLKEGRVLSERLHDVEKHWRSSTSGEGMRSPPVKDNQSMYILSQFPYPSGTMHMGHLRVYTISDVIARYYRANGHEVIHPMGWDAFGLPAENAARERGVDPAEWTKSNIESMRGQLLKTGIHFDWDREINTSSPDFYRWTQWIFTQMHRAGLVRRGMNEVNWDPVDNTVLAAEQIDADGRSWRSGAVAEKRRMNTWLIETPRYAKRLLYGLSSLGGRWHEVADIQANWIGRCDVRRFMMPVRTRGSSSSSSGPLEFIDLRLSDPLSLPSAGFVLLSATDTLVKNDGRSKEQPYISSLEALNVVTFRFLPVVVVPKEYLDGTNATHGGSAPECVMGARLSHEEADAQLAATLGLEMRSEKRGGTVSTMTLNDVEEIAAFGGYGGYLTSRNLMDWAVSRQRAWGTPIPMILGEDGSASAVPADRLPVMSGQRGQKVEGSSSYSYETDTLDTFFDSAWYYLRYLDPKNEKKLVDPQLASRHMPVDVYVGGVEHAALHLYYARFFSYFLADIGAVKYEGTLEPFKHLVPQGIVKGVTYVDEASGRYVKASDVDLSGDNPRVRDGSSSGVEGGRELKVVYEKMSKSKHNGVDPVTVLEKDGIDLARLQLLDAAAPREIINWGEQDLNVLDLWIHRLSWIVNAYVEGRKGVERGDATKTPAIEEQEMELRAAYNNFVRNVGMTVEEHLLNTSIHHLHGLANTLKKVNKTVLANSVQAERCIYALITMLQAFAPHTAAELYAAMQQVQPIEMQPAASVLEQPWPEVDADAVIDLILNVNGFYCGRAPANRELVEDLSLEELIARASSHEHSHLMEWLREKQGV</sequence>
<feature type="non-terminal residue" evidence="15">
    <location>
        <position position="1"/>
    </location>
</feature>
<dbReference type="GO" id="GO:0006429">
    <property type="term" value="P:leucyl-tRNA aminoacylation"/>
    <property type="evidence" value="ECO:0007669"/>
    <property type="project" value="InterPro"/>
</dbReference>
<evidence type="ECO:0000259" key="12">
    <source>
        <dbReference type="Pfam" id="PF00133"/>
    </source>
</evidence>
<evidence type="ECO:0000313" key="15">
    <source>
        <dbReference type="EMBL" id="GMR54275.1"/>
    </source>
</evidence>
<protein>
    <recommendedName>
        <fullName evidence="2">leucine--tRNA ligase</fullName>
        <ecNumber evidence="2">6.1.1.4</ecNumber>
    </recommendedName>
    <alternativeName>
        <fullName evidence="8">Leucyl-tRNA synthetase</fullName>
    </alternativeName>
</protein>